<proteinExistence type="predicted"/>
<evidence type="ECO:0000313" key="2">
    <source>
        <dbReference type="EMBL" id="OLP04546.1"/>
    </source>
</evidence>
<evidence type="ECO:0000313" key="3">
    <source>
        <dbReference type="Proteomes" id="UP000185911"/>
    </source>
</evidence>
<dbReference type="Proteomes" id="UP000185911">
    <property type="component" value="Unassembled WGS sequence"/>
</dbReference>
<protein>
    <submittedName>
        <fullName evidence="2">TraH family protein</fullName>
    </submittedName>
</protein>
<gene>
    <name evidence="2" type="primary">traH</name>
    <name evidence="2" type="ORF">BLL52_4203</name>
</gene>
<reference evidence="2 3" key="1">
    <citation type="submission" date="2017-01" db="EMBL/GenBank/DDBJ databases">
        <title>Genome sequence of Rhodoferax antarcticus ANT.BR, a psychrophilic purple nonsulfur bacterium from an Antarctic microbial mat.</title>
        <authorList>
            <person name="Baker J."/>
            <person name="Riester C."/>
            <person name="Skinner B."/>
            <person name="Newell A."/>
            <person name="Swingley W."/>
            <person name="Madigan M."/>
            <person name="Jung D."/>
            <person name="Asao M."/>
            <person name="Chen M."/>
            <person name="Loughlin P."/>
            <person name="Pan H."/>
            <person name="Lin S."/>
            <person name="Li N."/>
            <person name="Shaw J."/>
            <person name="Prado M."/>
            <person name="Sherman C."/>
            <person name="Li X."/>
            <person name="Tang J."/>
            <person name="Blankenship R."/>
            <person name="Zhao T."/>
            <person name="Touchman J."/>
            <person name="Sattley M."/>
        </authorList>
    </citation>
    <scope>NUCLEOTIDE SEQUENCE [LARGE SCALE GENOMIC DNA]</scope>
    <source>
        <strain evidence="2 3">ANT.BR</strain>
    </source>
</reference>
<name>A0A1Q8Y916_9BURK</name>
<keyword evidence="3" id="KW-1185">Reference proteome</keyword>
<dbReference type="RefSeq" id="WP_075588238.1">
    <property type="nucleotide sequence ID" value="NZ_MSYM01000020.1"/>
</dbReference>
<sequence length="472" mass="50458">MNYKKSIIIFIIASLQMSTSNAALDSVLNGMFLNATAPDVTSSQFRGTLSGGSLYVRTPTSRLQLFSIDPPRFSAGCGGIDLYMGSFGFISAAKLTQFLRNIAQNAGPLLFQMAVTNLFPGLAEGIKKFQQIAQDMGKQNLDSCKMSQGLIDAARNPANAMADLVTNVEAGWAQVTGWASNFSEAIDSAVTSPGTGASQANVAHEPDGHKTINELGNLTWNALNTTTFAGQLLGLADSEVISKLIIHALVGTEIRGKTDSDLTKQPTSPTLPNILRLSQLARPDSDTTGTPGLPVYVCDEYTMCMTPTAGEIPSKGIKGFVELHMLGAAGATAPLPGSIFYQLTLCNDSNKCGLNAGQLQFLNNISSVPVVALIMHGQKNPQILGMIMPGLINQMIDEITVLYARGLIQTIHRMFASTQTPTSQTFDSSKIEMLADLRVFEEKAGNGIKLLNENMQLIDSSNRTLGNALGWR</sequence>
<dbReference type="InterPro" id="IPR010927">
    <property type="entry name" value="T4SS_TraH"/>
</dbReference>
<feature type="signal peptide" evidence="1">
    <location>
        <begin position="1"/>
        <end position="22"/>
    </location>
</feature>
<dbReference type="EMBL" id="MSYM01000020">
    <property type="protein sequence ID" value="OLP04546.1"/>
    <property type="molecule type" value="Genomic_DNA"/>
</dbReference>
<accession>A0A1Q8Y916</accession>
<dbReference type="Pfam" id="PF06122">
    <property type="entry name" value="TraH"/>
    <property type="match status" value="1"/>
</dbReference>
<comment type="caution">
    <text evidence="2">The sequence shown here is derived from an EMBL/GenBank/DDBJ whole genome shotgun (WGS) entry which is preliminary data.</text>
</comment>
<organism evidence="2 3">
    <name type="scientific">Rhodoferax antarcticus ANT.BR</name>
    <dbReference type="NCBI Taxonomy" id="1111071"/>
    <lineage>
        <taxon>Bacteria</taxon>
        <taxon>Pseudomonadati</taxon>
        <taxon>Pseudomonadota</taxon>
        <taxon>Betaproteobacteria</taxon>
        <taxon>Burkholderiales</taxon>
        <taxon>Comamonadaceae</taxon>
        <taxon>Rhodoferax</taxon>
    </lineage>
</organism>
<feature type="chain" id="PRO_5010250617" evidence="1">
    <location>
        <begin position="23"/>
        <end position="472"/>
    </location>
</feature>
<keyword evidence="1" id="KW-0732">Signal</keyword>
<dbReference type="AlphaFoldDB" id="A0A1Q8Y916"/>
<evidence type="ECO:0000256" key="1">
    <source>
        <dbReference type="SAM" id="SignalP"/>
    </source>
</evidence>